<evidence type="ECO:0000256" key="5">
    <source>
        <dbReference type="ARBA" id="ARBA00022833"/>
    </source>
</evidence>
<evidence type="ECO:0000256" key="1">
    <source>
        <dbReference type="ARBA" id="ARBA00004123"/>
    </source>
</evidence>
<dbReference type="PROSITE" id="PS50157">
    <property type="entry name" value="ZINC_FINGER_C2H2_2"/>
    <property type="match status" value="1"/>
</dbReference>
<dbReference type="OrthoDB" id="9190228at2759"/>
<evidence type="ECO:0000256" key="10">
    <source>
        <dbReference type="PROSITE-ProRule" id="PRU00042"/>
    </source>
</evidence>
<feature type="domain" description="C2H2-type" evidence="12">
    <location>
        <begin position="54"/>
        <end position="73"/>
    </location>
</feature>
<reference evidence="13 14" key="1">
    <citation type="submission" date="2019-09" db="EMBL/GenBank/DDBJ databases">
        <title>Bird 10,000 Genomes (B10K) Project - Family phase.</title>
        <authorList>
            <person name="Zhang G."/>
        </authorList>
    </citation>
    <scope>NUCLEOTIDE SEQUENCE [LARGE SCALE GENOMIC DNA]</scope>
    <source>
        <strain evidence="13">B10K-DU-002-23</strain>
        <tissue evidence="13">Muscle</tissue>
    </source>
</reference>
<name>A0A7L1MPF4_BOMGA</name>
<dbReference type="EMBL" id="VXBU01015754">
    <property type="protein sequence ID" value="NXN88307.1"/>
    <property type="molecule type" value="Genomic_DNA"/>
</dbReference>
<dbReference type="InterPro" id="IPR036236">
    <property type="entry name" value="Znf_C2H2_sf"/>
</dbReference>
<dbReference type="GO" id="GO:0008270">
    <property type="term" value="F:zinc ion binding"/>
    <property type="evidence" value="ECO:0007669"/>
    <property type="project" value="UniProtKB-KW"/>
</dbReference>
<evidence type="ECO:0000313" key="13">
    <source>
        <dbReference type="EMBL" id="NXN88307.1"/>
    </source>
</evidence>
<keyword evidence="9" id="KW-0539">Nucleus</keyword>
<evidence type="ECO:0000256" key="4">
    <source>
        <dbReference type="ARBA" id="ARBA00022771"/>
    </source>
</evidence>
<evidence type="ECO:0000256" key="7">
    <source>
        <dbReference type="ARBA" id="ARBA00023125"/>
    </source>
</evidence>
<keyword evidence="6" id="KW-0805">Transcription regulation</keyword>
<dbReference type="InterPro" id="IPR013087">
    <property type="entry name" value="Znf_C2H2_type"/>
</dbReference>
<feature type="region of interest" description="Disordered" evidence="11">
    <location>
        <begin position="1"/>
        <end position="36"/>
    </location>
</feature>
<keyword evidence="5" id="KW-0862">Zinc</keyword>
<feature type="non-terminal residue" evidence="13">
    <location>
        <position position="1"/>
    </location>
</feature>
<sequence>SSHLERHRKIHAGRRRGRAARCSKHRGGGETTATCRECGKTPEARRESEAEKPFACQECGKSFGQRSALVKHR</sequence>
<dbReference type="FunFam" id="3.30.160.60:FF:000322">
    <property type="entry name" value="GDNF-inducible zinc finger protein 1"/>
    <property type="match status" value="1"/>
</dbReference>
<dbReference type="GO" id="GO:0005634">
    <property type="term" value="C:nucleus"/>
    <property type="evidence" value="ECO:0007669"/>
    <property type="project" value="UniProtKB-SubCell"/>
</dbReference>
<proteinExistence type="predicted"/>
<keyword evidence="2" id="KW-0479">Metal-binding</keyword>
<protein>
    <submittedName>
        <fullName evidence="13">ZNF28 protein</fullName>
    </submittedName>
</protein>
<accession>A0A7L1MPF4</accession>
<comment type="subcellular location">
    <subcellularLocation>
        <location evidence="1">Nucleus</location>
    </subcellularLocation>
</comment>
<dbReference type="Gene3D" id="3.30.160.60">
    <property type="entry name" value="Classic Zinc Finger"/>
    <property type="match status" value="1"/>
</dbReference>
<keyword evidence="7" id="KW-0238">DNA-binding</keyword>
<dbReference type="SUPFAM" id="SSF57667">
    <property type="entry name" value="beta-beta-alpha zinc fingers"/>
    <property type="match status" value="1"/>
</dbReference>
<feature type="non-terminal residue" evidence="13">
    <location>
        <position position="73"/>
    </location>
</feature>
<organism evidence="13 14">
    <name type="scientific">Bombycilla garrulus</name>
    <name type="common">Bohemian waxwing</name>
    <name type="synonym">Lanius garrulus</name>
    <dbReference type="NCBI Taxonomy" id="125297"/>
    <lineage>
        <taxon>Eukaryota</taxon>
        <taxon>Metazoa</taxon>
        <taxon>Chordata</taxon>
        <taxon>Craniata</taxon>
        <taxon>Vertebrata</taxon>
        <taxon>Euteleostomi</taxon>
        <taxon>Archelosauria</taxon>
        <taxon>Archosauria</taxon>
        <taxon>Dinosauria</taxon>
        <taxon>Saurischia</taxon>
        <taxon>Theropoda</taxon>
        <taxon>Coelurosauria</taxon>
        <taxon>Aves</taxon>
        <taxon>Neognathae</taxon>
        <taxon>Neoaves</taxon>
        <taxon>Telluraves</taxon>
        <taxon>Australaves</taxon>
        <taxon>Passeriformes</taxon>
        <taxon>Bombycillidae</taxon>
        <taxon>Bombycilla</taxon>
    </lineage>
</organism>
<keyword evidence="4 10" id="KW-0863">Zinc-finger</keyword>
<evidence type="ECO:0000256" key="2">
    <source>
        <dbReference type="ARBA" id="ARBA00022723"/>
    </source>
</evidence>
<evidence type="ECO:0000256" key="11">
    <source>
        <dbReference type="SAM" id="MobiDB-lite"/>
    </source>
</evidence>
<evidence type="ECO:0000256" key="3">
    <source>
        <dbReference type="ARBA" id="ARBA00022737"/>
    </source>
</evidence>
<comment type="caution">
    <text evidence="13">The sequence shown here is derived from an EMBL/GenBank/DDBJ whole genome shotgun (WGS) entry which is preliminary data.</text>
</comment>
<dbReference type="GO" id="GO:0003677">
    <property type="term" value="F:DNA binding"/>
    <property type="evidence" value="ECO:0007669"/>
    <property type="project" value="UniProtKB-KW"/>
</dbReference>
<evidence type="ECO:0000256" key="8">
    <source>
        <dbReference type="ARBA" id="ARBA00023163"/>
    </source>
</evidence>
<evidence type="ECO:0000256" key="6">
    <source>
        <dbReference type="ARBA" id="ARBA00023015"/>
    </source>
</evidence>
<feature type="compositionally biased region" description="Basic residues" evidence="11">
    <location>
        <begin position="1"/>
        <end position="26"/>
    </location>
</feature>
<evidence type="ECO:0000259" key="12">
    <source>
        <dbReference type="PROSITE" id="PS50157"/>
    </source>
</evidence>
<keyword evidence="8" id="KW-0804">Transcription</keyword>
<dbReference type="Proteomes" id="UP000532545">
    <property type="component" value="Unassembled WGS sequence"/>
</dbReference>
<dbReference type="AlphaFoldDB" id="A0A7L1MPF4"/>
<evidence type="ECO:0000313" key="14">
    <source>
        <dbReference type="Proteomes" id="UP000532545"/>
    </source>
</evidence>
<gene>
    <name evidence="13" type="primary">Znf28</name>
    <name evidence="13" type="ORF">BOMGAR_R15158</name>
</gene>
<keyword evidence="3" id="KW-0677">Repeat</keyword>
<keyword evidence="14" id="KW-1185">Reference proteome</keyword>
<evidence type="ECO:0000256" key="9">
    <source>
        <dbReference type="ARBA" id="ARBA00023242"/>
    </source>
</evidence>